<evidence type="ECO:0000313" key="3">
    <source>
        <dbReference type="Proteomes" id="UP001055439"/>
    </source>
</evidence>
<feature type="compositionally biased region" description="Polar residues" evidence="1">
    <location>
        <begin position="9"/>
        <end position="39"/>
    </location>
</feature>
<proteinExistence type="predicted"/>
<gene>
    <name evidence="2" type="ORF">MUK42_35950</name>
</gene>
<reference evidence="2" key="1">
    <citation type="submission" date="2022-05" db="EMBL/GenBank/DDBJ databases">
        <title>The Musa troglodytarum L. genome provides insights into the mechanism of non-climacteric behaviour and enrichment of carotenoids.</title>
        <authorList>
            <person name="Wang J."/>
        </authorList>
    </citation>
    <scope>NUCLEOTIDE SEQUENCE</scope>
    <source>
        <tissue evidence="2">Leaf</tissue>
    </source>
</reference>
<keyword evidence="3" id="KW-1185">Reference proteome</keyword>
<sequence>MNAHAHLTGQISSQMSTQASTQVSGPSQQIGNFMASQMQGLGPGPMDSELHNGRATMRQKM</sequence>
<dbReference type="EMBL" id="CP097510">
    <property type="protein sequence ID" value="URE41282.1"/>
    <property type="molecule type" value="Genomic_DNA"/>
</dbReference>
<protein>
    <submittedName>
        <fullName evidence="2">Histone acetylation protein</fullName>
    </submittedName>
</protein>
<dbReference type="Proteomes" id="UP001055439">
    <property type="component" value="Chromosome 8"/>
</dbReference>
<organism evidence="2 3">
    <name type="scientific">Musa troglodytarum</name>
    <name type="common">fe'i banana</name>
    <dbReference type="NCBI Taxonomy" id="320322"/>
    <lineage>
        <taxon>Eukaryota</taxon>
        <taxon>Viridiplantae</taxon>
        <taxon>Streptophyta</taxon>
        <taxon>Embryophyta</taxon>
        <taxon>Tracheophyta</taxon>
        <taxon>Spermatophyta</taxon>
        <taxon>Magnoliopsida</taxon>
        <taxon>Liliopsida</taxon>
        <taxon>Zingiberales</taxon>
        <taxon>Musaceae</taxon>
        <taxon>Musa</taxon>
    </lineage>
</organism>
<name>A0A9E7I283_9LILI</name>
<dbReference type="OrthoDB" id="899at2759"/>
<dbReference type="AlphaFoldDB" id="A0A9E7I283"/>
<evidence type="ECO:0000313" key="2">
    <source>
        <dbReference type="EMBL" id="URE41282.1"/>
    </source>
</evidence>
<evidence type="ECO:0000256" key="1">
    <source>
        <dbReference type="SAM" id="MobiDB-lite"/>
    </source>
</evidence>
<feature type="region of interest" description="Disordered" evidence="1">
    <location>
        <begin position="1"/>
        <end position="61"/>
    </location>
</feature>
<accession>A0A9E7I283</accession>